<evidence type="ECO:0000313" key="3">
    <source>
        <dbReference type="EMBL" id="CAK0856094.1"/>
    </source>
</evidence>
<keyword evidence="1" id="KW-0175">Coiled coil</keyword>
<accession>A0ABN9UB01</accession>
<dbReference type="EMBL" id="CAUYUJ010015603">
    <property type="protein sequence ID" value="CAK0856094.1"/>
    <property type="molecule type" value="Genomic_DNA"/>
</dbReference>
<dbReference type="Proteomes" id="UP001189429">
    <property type="component" value="Unassembled WGS sequence"/>
</dbReference>
<feature type="coiled-coil region" evidence="1">
    <location>
        <begin position="143"/>
        <end position="177"/>
    </location>
</feature>
<sequence length="358" mass="38152">MDAAGVPLVPGLQPPRRGGQRGRRKGRKEKDYRKTSDTYTACPCGHYTWDHLLAKRGGQCVRCRAQLVPPPLVVLDADPGHGHRKPGATGLSSETVAQLREMASKVPEEEARAMLSPCGMALQASVKQPELPETEYVQAQSAKREAQRQVDRALGARKRLEQQIKDADKRLDDAVAADMQAAEVVAAAAKRISARVLPSEPPKSAAHMGALLRDGGKAITLELGEELDLSGPEFSDEDRDAFTKFKNDMLEKASKLITESLAGVVDKAKEHKEEYANRIGELKKKRKHNNGNPQTVRPSVPGGAGAAASGAPGGDGAQPEAPEDPERAAYMAAAKARVAVRKAETEAAPAAGSAAPFS</sequence>
<feature type="region of interest" description="Disordered" evidence="2">
    <location>
        <begin position="1"/>
        <end position="35"/>
    </location>
</feature>
<feature type="compositionally biased region" description="Basic residues" evidence="2">
    <location>
        <begin position="18"/>
        <end position="27"/>
    </location>
</feature>
<feature type="compositionally biased region" description="Low complexity" evidence="2">
    <location>
        <begin position="328"/>
        <end position="337"/>
    </location>
</feature>
<comment type="caution">
    <text evidence="3">The sequence shown here is derived from an EMBL/GenBank/DDBJ whole genome shotgun (WGS) entry which is preliminary data.</text>
</comment>
<keyword evidence="4" id="KW-1185">Reference proteome</keyword>
<feature type="compositionally biased region" description="Low complexity" evidence="2">
    <location>
        <begin position="346"/>
        <end position="358"/>
    </location>
</feature>
<reference evidence="3" key="1">
    <citation type="submission" date="2023-10" db="EMBL/GenBank/DDBJ databases">
        <authorList>
            <person name="Chen Y."/>
            <person name="Shah S."/>
            <person name="Dougan E. K."/>
            <person name="Thang M."/>
            <person name="Chan C."/>
        </authorList>
    </citation>
    <scope>NUCLEOTIDE SEQUENCE [LARGE SCALE GENOMIC DNA]</scope>
</reference>
<gene>
    <name evidence="3" type="ORF">PCOR1329_LOCUS46556</name>
</gene>
<name>A0ABN9UB01_9DINO</name>
<proteinExistence type="predicted"/>
<evidence type="ECO:0000313" key="4">
    <source>
        <dbReference type="Proteomes" id="UP001189429"/>
    </source>
</evidence>
<organism evidence="3 4">
    <name type="scientific">Prorocentrum cordatum</name>
    <dbReference type="NCBI Taxonomy" id="2364126"/>
    <lineage>
        <taxon>Eukaryota</taxon>
        <taxon>Sar</taxon>
        <taxon>Alveolata</taxon>
        <taxon>Dinophyceae</taxon>
        <taxon>Prorocentrales</taxon>
        <taxon>Prorocentraceae</taxon>
        <taxon>Prorocentrum</taxon>
    </lineage>
</organism>
<protein>
    <submittedName>
        <fullName evidence="3">Uncharacterized protein</fullName>
    </submittedName>
</protein>
<evidence type="ECO:0000256" key="1">
    <source>
        <dbReference type="SAM" id="Coils"/>
    </source>
</evidence>
<feature type="compositionally biased region" description="Low complexity" evidence="2">
    <location>
        <begin position="1"/>
        <end position="17"/>
    </location>
</feature>
<evidence type="ECO:0000256" key="2">
    <source>
        <dbReference type="SAM" id="MobiDB-lite"/>
    </source>
</evidence>
<feature type="region of interest" description="Disordered" evidence="2">
    <location>
        <begin position="280"/>
        <end position="358"/>
    </location>
</feature>